<dbReference type="InterPro" id="IPR000048">
    <property type="entry name" value="IQ_motif_EF-hand-BS"/>
</dbReference>
<dbReference type="Proteomes" id="UP000001876">
    <property type="component" value="Unassembled WGS sequence"/>
</dbReference>
<dbReference type="AlphaFoldDB" id="C1N705"/>
<sequence length="1193" mass="129480">MAIPSPSDGRETRPYRASISASATTWRRSHLALSLESRDGTVSAEAVVRPDATALSVRGDVVVDDDDDDDDDFVASTLVFGGGGGGACVDDAPPAAVRVRVTGPIATVHWVSISRGGVDAPPPTFFYCDDESTASSAAAAAGEDDDDDRRRDVTTMTFRVSAGYDSPARASTASESGATPRTAPETLLPASAPPPASPSAAPAAAAAAGAGSASDELNDSSPASFEFNSRGAVEDPRRRLWETADEAAEVPTTAAPASTPIGSDDEEDEFDGPCEVVATPLLMAYTRAVEGDAAWAGETPASAWAHAKPIANAFDAAAAETMTTTKSKSKSKSQSESDSDSPSPPSPPRPFESQTRAHRELIVKMLRDRKSARVAARALHAWYATQTREYAERQLAAATQIAAVALESTAGDKQRRARVLDRDVTRCVNRRTTRALAAYFRPWAVFTAVRVSTRLAYVSETTTNDAGRRTLRAWSAFAASETTRRATADRIAKTLESRTLRRAFAVKRGALRAWRARAAEVRTTRDATLAALRRVRRGREAVDASWILPTSFATWRLLARSGQSVRHATSIWKWTVRNANARVMKLALTGVVRGWRAEATARTRRRGAFLRACRRVAAGADARAIRAACEAWREVARDATTAAMNAAAVTVQTRVRGWIAAKAFAAARRAAVACQKRARGAKARRDYHRTRAAVVCAQSHRRGKTRRDAFLARRALAEEERRSACLETLVSVALARRGLRRRRERFTRWRTAAAAAKKVSAVVDFELHRAVAASTKARERRVRSAIKRWSELARDAATRDAWVRATAERRATAKNTATKREALRAWWMVAAAAAAAAADDAASAHRAEMARARGERVIARRRRDVESKCYRAWRAAARASASTEIEIAAGLRRRAVRGALGTWRRNARGLRETRLALDRDDVRARRLKTLADGRFARILRSGVGNAFRGWRARVAAASASAAGGQLTALRVAAGVFVTRKRARTLTRAYFAWKSRVMGVMAGRLALHLVVARIRMAKSTRSACFLRWRERVVATRLARGAAALEENAASWAAQQMLAKETEHLSVVEEMQCEHAAALAAAAGEAKQMGEFAAVAAKRQAAATRSLDDATRAHEAAMDQTRSAHEAAMEQARSAHEAAMYQARSAHEAELERAHDAHDDFLRTALEDATADSWREVARVEEARQAEVDALKADV</sequence>
<evidence type="ECO:0000256" key="1">
    <source>
        <dbReference type="SAM" id="MobiDB-lite"/>
    </source>
</evidence>
<dbReference type="Gene3D" id="1.20.5.190">
    <property type="match status" value="1"/>
</dbReference>
<evidence type="ECO:0000313" key="3">
    <source>
        <dbReference type="Proteomes" id="UP000001876"/>
    </source>
</evidence>
<proteinExistence type="predicted"/>
<accession>C1N705</accession>
<keyword evidence="3" id="KW-1185">Reference proteome</keyword>
<protein>
    <submittedName>
        <fullName evidence="2">Predicted protein</fullName>
    </submittedName>
</protein>
<feature type="compositionally biased region" description="Low complexity" evidence="1">
    <location>
        <begin position="198"/>
        <end position="214"/>
    </location>
</feature>
<dbReference type="EMBL" id="GG663749">
    <property type="protein sequence ID" value="EEH52017.1"/>
    <property type="molecule type" value="Genomic_DNA"/>
</dbReference>
<dbReference type="InterPro" id="IPR027417">
    <property type="entry name" value="P-loop_NTPase"/>
</dbReference>
<organism evidence="3">
    <name type="scientific">Micromonas pusilla (strain CCMP1545)</name>
    <name type="common">Picoplanktonic green alga</name>
    <dbReference type="NCBI Taxonomy" id="564608"/>
    <lineage>
        <taxon>Eukaryota</taxon>
        <taxon>Viridiplantae</taxon>
        <taxon>Chlorophyta</taxon>
        <taxon>Mamiellophyceae</taxon>
        <taxon>Mamiellales</taxon>
        <taxon>Mamiellaceae</taxon>
        <taxon>Micromonas</taxon>
    </lineage>
</organism>
<evidence type="ECO:0000313" key="2">
    <source>
        <dbReference type="EMBL" id="EEH52017.1"/>
    </source>
</evidence>
<dbReference type="GeneID" id="9689264"/>
<feature type="region of interest" description="Disordered" evidence="1">
    <location>
        <begin position="1"/>
        <end position="25"/>
    </location>
</feature>
<feature type="region of interest" description="Disordered" evidence="1">
    <location>
        <begin position="158"/>
        <end position="271"/>
    </location>
</feature>
<reference evidence="2 3" key="1">
    <citation type="journal article" date="2009" name="Science">
        <title>Green evolution and dynamic adaptations revealed by genomes of the marine picoeukaryotes Micromonas.</title>
        <authorList>
            <person name="Worden A.Z."/>
            <person name="Lee J.H."/>
            <person name="Mock T."/>
            <person name="Rouze P."/>
            <person name="Simmons M.P."/>
            <person name="Aerts A.L."/>
            <person name="Allen A.E."/>
            <person name="Cuvelier M.L."/>
            <person name="Derelle E."/>
            <person name="Everett M.V."/>
            <person name="Foulon E."/>
            <person name="Grimwood J."/>
            <person name="Gundlach H."/>
            <person name="Henrissat B."/>
            <person name="Napoli C."/>
            <person name="McDonald S.M."/>
            <person name="Parker M.S."/>
            <person name="Rombauts S."/>
            <person name="Salamov A."/>
            <person name="Von Dassow P."/>
            <person name="Badger J.H."/>
            <person name="Coutinho P.M."/>
            <person name="Demir E."/>
            <person name="Dubchak I."/>
            <person name="Gentemann C."/>
            <person name="Eikrem W."/>
            <person name="Gready J.E."/>
            <person name="John U."/>
            <person name="Lanier W."/>
            <person name="Lindquist E.A."/>
            <person name="Lucas S."/>
            <person name="Mayer K.F."/>
            <person name="Moreau H."/>
            <person name="Not F."/>
            <person name="Otillar R."/>
            <person name="Panaud O."/>
            <person name="Pangilinan J."/>
            <person name="Paulsen I."/>
            <person name="Piegu B."/>
            <person name="Poliakov A."/>
            <person name="Robbens S."/>
            <person name="Schmutz J."/>
            <person name="Toulza E."/>
            <person name="Wyss T."/>
            <person name="Zelensky A."/>
            <person name="Zhou K."/>
            <person name="Armbrust E.V."/>
            <person name="Bhattacharya D."/>
            <person name="Goodenough U.W."/>
            <person name="Van de Peer Y."/>
            <person name="Grigoriev I.V."/>
        </authorList>
    </citation>
    <scope>NUCLEOTIDE SEQUENCE [LARGE SCALE GENOMIC DNA]</scope>
    <source>
        <strain evidence="2 3">CCMP1545</strain>
    </source>
</reference>
<feature type="compositionally biased region" description="Basic and acidic residues" evidence="1">
    <location>
        <begin position="232"/>
        <end position="242"/>
    </location>
</feature>
<name>C1N705_MICPC</name>
<dbReference type="KEGG" id="mpp:MICPUCDRAFT_53506"/>
<feature type="compositionally biased region" description="Polar residues" evidence="1">
    <location>
        <begin position="169"/>
        <end position="179"/>
    </location>
</feature>
<dbReference type="SUPFAM" id="SSF52540">
    <property type="entry name" value="P-loop containing nucleoside triphosphate hydrolases"/>
    <property type="match status" value="1"/>
</dbReference>
<gene>
    <name evidence="2" type="ORF">MICPUCDRAFT_53506</name>
</gene>
<feature type="compositionally biased region" description="Low complexity" evidence="1">
    <location>
        <begin position="249"/>
        <end position="260"/>
    </location>
</feature>
<dbReference type="SMART" id="SM00015">
    <property type="entry name" value="IQ"/>
    <property type="match status" value="2"/>
</dbReference>
<dbReference type="PROSITE" id="PS50096">
    <property type="entry name" value="IQ"/>
    <property type="match status" value="2"/>
</dbReference>
<feature type="region of interest" description="Disordered" evidence="1">
    <location>
        <begin position="319"/>
        <end position="356"/>
    </location>
</feature>
<dbReference type="RefSeq" id="XP_003063644.1">
    <property type="nucleotide sequence ID" value="XM_003063598.1"/>
</dbReference>